<evidence type="ECO:0000256" key="6">
    <source>
        <dbReference type="ARBA" id="ARBA00022917"/>
    </source>
</evidence>
<dbReference type="InterPro" id="IPR036402">
    <property type="entry name" value="EF-Ts_dimer_sf"/>
</dbReference>
<comment type="function">
    <text evidence="7 8 9">Associates with the EF-Tu.GDP complex and induces the exchange of GDP to GTP. It remains bound to the aminoacyl-tRNA.EF-Tu.GTP complex up to the GTP hydrolysis stage on the ribosome.</text>
</comment>
<accession>A0A5B9PCL7</accession>
<dbReference type="GO" id="GO:0003746">
    <property type="term" value="F:translation elongation factor activity"/>
    <property type="evidence" value="ECO:0007669"/>
    <property type="project" value="UniProtKB-UniRule"/>
</dbReference>
<dbReference type="PANTHER" id="PTHR11741:SF0">
    <property type="entry name" value="ELONGATION FACTOR TS, MITOCHONDRIAL"/>
    <property type="match status" value="1"/>
</dbReference>
<dbReference type="EMBL" id="CP042912">
    <property type="protein sequence ID" value="QEG22800.1"/>
    <property type="molecule type" value="Genomic_DNA"/>
</dbReference>
<keyword evidence="6 8" id="KW-0648">Protein biosynthesis</keyword>
<dbReference type="Gene3D" id="1.10.286.20">
    <property type="match status" value="2"/>
</dbReference>
<dbReference type="Pfam" id="PF00889">
    <property type="entry name" value="EF_TS"/>
    <property type="match status" value="2"/>
</dbReference>
<dbReference type="GO" id="GO:0005737">
    <property type="term" value="C:cytoplasm"/>
    <property type="evidence" value="ECO:0007669"/>
    <property type="project" value="UniProtKB-SubCell"/>
</dbReference>
<evidence type="ECO:0000259" key="11">
    <source>
        <dbReference type="Pfam" id="PF00889"/>
    </source>
</evidence>
<protein>
    <recommendedName>
        <fullName evidence="3 8">Elongation factor Ts</fullName>
        <shortName evidence="8">EF-Ts</shortName>
    </recommendedName>
</protein>
<dbReference type="KEGG" id="mff:MFFC18_26840"/>
<evidence type="ECO:0000313" key="12">
    <source>
        <dbReference type="EMBL" id="QEG22800.1"/>
    </source>
</evidence>
<reference evidence="12 13" key="1">
    <citation type="submission" date="2019-08" db="EMBL/GenBank/DDBJ databases">
        <title>Deep-cultivation of Planctomycetes and their phenomic and genomic characterization uncovers novel biology.</title>
        <authorList>
            <person name="Wiegand S."/>
            <person name="Jogler M."/>
            <person name="Boedeker C."/>
            <person name="Pinto D."/>
            <person name="Vollmers J."/>
            <person name="Rivas-Marin E."/>
            <person name="Kohn T."/>
            <person name="Peeters S.H."/>
            <person name="Heuer A."/>
            <person name="Rast P."/>
            <person name="Oberbeckmann S."/>
            <person name="Bunk B."/>
            <person name="Jeske O."/>
            <person name="Meyerdierks A."/>
            <person name="Storesund J.E."/>
            <person name="Kallscheuer N."/>
            <person name="Luecker S."/>
            <person name="Lage O.M."/>
            <person name="Pohl T."/>
            <person name="Merkel B.J."/>
            <person name="Hornburger P."/>
            <person name="Mueller R.-W."/>
            <person name="Bruemmer F."/>
            <person name="Labrenz M."/>
            <person name="Spormann A.M."/>
            <person name="Op den Camp H."/>
            <person name="Overmann J."/>
            <person name="Amann R."/>
            <person name="Jetten M.S.M."/>
            <person name="Mascher T."/>
            <person name="Medema M.H."/>
            <person name="Devos D.P."/>
            <person name="Kaster A.-K."/>
            <person name="Ovreas L."/>
            <person name="Rohde M."/>
            <person name="Galperin M.Y."/>
            <person name="Jogler C."/>
        </authorList>
    </citation>
    <scope>NUCLEOTIDE SEQUENCE [LARGE SCALE GENOMIC DNA]</scope>
    <source>
        <strain evidence="12 13">FC18</strain>
    </source>
</reference>
<dbReference type="FunFam" id="1.10.8.10:FF:000001">
    <property type="entry name" value="Elongation factor Ts"/>
    <property type="match status" value="1"/>
</dbReference>
<keyword evidence="13" id="KW-1185">Reference proteome</keyword>
<dbReference type="FunFam" id="1.10.286.20:FF:000004">
    <property type="entry name" value="Elongation factor Ts"/>
    <property type="match status" value="1"/>
</dbReference>
<organism evidence="12 13">
    <name type="scientific">Mariniblastus fucicola</name>
    <dbReference type="NCBI Taxonomy" id="980251"/>
    <lineage>
        <taxon>Bacteria</taxon>
        <taxon>Pseudomonadati</taxon>
        <taxon>Planctomycetota</taxon>
        <taxon>Planctomycetia</taxon>
        <taxon>Pirellulales</taxon>
        <taxon>Pirellulaceae</taxon>
        <taxon>Mariniblastus</taxon>
    </lineage>
</organism>
<feature type="region of interest" description="Involved in Mg(2+) ion dislocation from EF-Tu" evidence="8">
    <location>
        <begin position="79"/>
        <end position="82"/>
    </location>
</feature>
<dbReference type="PROSITE" id="PS01126">
    <property type="entry name" value="EF_TS_1"/>
    <property type="match status" value="1"/>
</dbReference>
<evidence type="ECO:0000256" key="4">
    <source>
        <dbReference type="ARBA" id="ARBA00022490"/>
    </source>
</evidence>
<feature type="domain" description="Translation elongation factor EFTs/EF1B dimerisation" evidence="11">
    <location>
        <begin position="73"/>
        <end position="216"/>
    </location>
</feature>
<dbReference type="InterPro" id="IPR014039">
    <property type="entry name" value="Transl_elong_EFTs/EF1B_dimer"/>
</dbReference>
<dbReference type="InterPro" id="IPR009060">
    <property type="entry name" value="UBA-like_sf"/>
</dbReference>
<evidence type="ECO:0000256" key="9">
    <source>
        <dbReference type="RuleBase" id="RU000642"/>
    </source>
</evidence>
<evidence type="ECO:0000256" key="8">
    <source>
        <dbReference type="HAMAP-Rule" id="MF_00050"/>
    </source>
</evidence>
<dbReference type="HAMAP" id="MF_00050">
    <property type="entry name" value="EF_Ts"/>
    <property type="match status" value="1"/>
</dbReference>
<dbReference type="SUPFAM" id="SSF54713">
    <property type="entry name" value="Elongation factor Ts (EF-Ts), dimerisation domain"/>
    <property type="match status" value="2"/>
</dbReference>
<keyword evidence="4 8" id="KW-0963">Cytoplasm</keyword>
<evidence type="ECO:0000256" key="10">
    <source>
        <dbReference type="RuleBase" id="RU000643"/>
    </source>
</evidence>
<dbReference type="NCBIfam" id="TIGR00116">
    <property type="entry name" value="tsf"/>
    <property type="match status" value="1"/>
</dbReference>
<dbReference type="OrthoDB" id="9808348at2"/>
<dbReference type="PANTHER" id="PTHR11741">
    <property type="entry name" value="ELONGATION FACTOR TS"/>
    <property type="match status" value="1"/>
</dbReference>
<sequence length="323" mass="35190">MSISAKDVASLRKSTGAGMMDCKEALKESGGDLDGALQWLAKKGAKVAAKRADRDATEGIVVIVGDDKKALAMALSCETDFVAKNEDFIAFANTLANLALEKGVKSAEEFASVEFDGATVAEKLVERTGKIGEKLEVSDLQVVEGDSIAQYIHAGSKIGVLVSYKDGGNSEGSQFFRSIAMHIAAMSPTAMSPDEFDIEEVKKATEALIGQITVENEDRERLGKPLKNVPQYASRLQLTPEVMAKVEEDIKEQLKTEGKPEKIWDKIVPGKVERFIADNTLFDQERCLMSQFFALDDSKTVEAAVKDFHDDAKIVEYRRVSVG</sequence>
<dbReference type="Proteomes" id="UP000322214">
    <property type="component" value="Chromosome"/>
</dbReference>
<feature type="domain" description="Translation elongation factor EFTs/EF1B dimerisation" evidence="11">
    <location>
        <begin position="230"/>
        <end position="323"/>
    </location>
</feature>
<name>A0A5B9PCL7_9BACT</name>
<dbReference type="CDD" id="cd14275">
    <property type="entry name" value="UBA_EF-Ts"/>
    <property type="match status" value="1"/>
</dbReference>
<evidence type="ECO:0000256" key="1">
    <source>
        <dbReference type="ARBA" id="ARBA00004496"/>
    </source>
</evidence>
<evidence type="ECO:0000256" key="5">
    <source>
        <dbReference type="ARBA" id="ARBA00022768"/>
    </source>
</evidence>
<dbReference type="InterPro" id="IPR001816">
    <property type="entry name" value="Transl_elong_EFTs/EF1B"/>
</dbReference>
<dbReference type="RefSeq" id="WP_075084272.1">
    <property type="nucleotide sequence ID" value="NZ_CP042912.1"/>
</dbReference>
<dbReference type="AlphaFoldDB" id="A0A5B9PCL7"/>
<proteinExistence type="inferred from homology"/>
<dbReference type="PROSITE" id="PS01127">
    <property type="entry name" value="EF_TS_2"/>
    <property type="match status" value="1"/>
</dbReference>
<evidence type="ECO:0000313" key="13">
    <source>
        <dbReference type="Proteomes" id="UP000322214"/>
    </source>
</evidence>
<comment type="subcellular location">
    <subcellularLocation>
        <location evidence="1 8 10">Cytoplasm</location>
    </subcellularLocation>
</comment>
<evidence type="ECO:0000256" key="3">
    <source>
        <dbReference type="ARBA" id="ARBA00016956"/>
    </source>
</evidence>
<keyword evidence="5 8" id="KW-0251">Elongation factor</keyword>
<dbReference type="SUPFAM" id="SSF46934">
    <property type="entry name" value="UBA-like"/>
    <property type="match status" value="1"/>
</dbReference>
<dbReference type="InterPro" id="IPR018101">
    <property type="entry name" value="Transl_elong_Ts_CS"/>
</dbReference>
<dbReference type="Gene3D" id="3.30.479.20">
    <property type="entry name" value="Elongation factor Ts, dimerisation domain"/>
    <property type="match status" value="3"/>
</dbReference>
<comment type="similarity">
    <text evidence="2 8 9">Belongs to the EF-Ts family.</text>
</comment>
<evidence type="ECO:0000256" key="2">
    <source>
        <dbReference type="ARBA" id="ARBA00005532"/>
    </source>
</evidence>
<evidence type="ECO:0000256" key="7">
    <source>
        <dbReference type="ARBA" id="ARBA00025453"/>
    </source>
</evidence>
<dbReference type="Gene3D" id="1.10.8.10">
    <property type="entry name" value="DNA helicase RuvA subunit, C-terminal domain"/>
    <property type="match status" value="1"/>
</dbReference>
<dbReference type="STRING" id="980251.GCA_001642875_01473"/>
<gene>
    <name evidence="8 12" type="primary">tsf</name>
    <name evidence="12" type="ORF">MFFC18_26840</name>
</gene>